<organism evidence="2 3">
    <name type="scientific">Candidatus Lachnoclostridium pullistercoris</name>
    <dbReference type="NCBI Taxonomy" id="2838632"/>
    <lineage>
        <taxon>Bacteria</taxon>
        <taxon>Bacillati</taxon>
        <taxon>Bacillota</taxon>
        <taxon>Clostridia</taxon>
        <taxon>Lachnospirales</taxon>
        <taxon>Lachnospiraceae</taxon>
    </lineage>
</organism>
<reference evidence="2" key="1">
    <citation type="journal article" date="2021" name="PeerJ">
        <title>Extensive microbial diversity within the chicken gut microbiome revealed by metagenomics and culture.</title>
        <authorList>
            <person name="Gilroy R."/>
            <person name="Ravi A."/>
            <person name="Getino M."/>
            <person name="Pursley I."/>
            <person name="Horton D.L."/>
            <person name="Alikhan N.F."/>
            <person name="Baker D."/>
            <person name="Gharbi K."/>
            <person name="Hall N."/>
            <person name="Watson M."/>
            <person name="Adriaenssens E.M."/>
            <person name="Foster-Nyarko E."/>
            <person name="Jarju S."/>
            <person name="Secka A."/>
            <person name="Antonio M."/>
            <person name="Oren A."/>
            <person name="Chaudhuri R.R."/>
            <person name="La Ragione R."/>
            <person name="Hildebrand F."/>
            <person name="Pallen M.J."/>
        </authorList>
    </citation>
    <scope>NUCLEOTIDE SEQUENCE</scope>
    <source>
        <strain evidence="2">CHK183-5548</strain>
    </source>
</reference>
<dbReference type="Pfam" id="PF13443">
    <property type="entry name" value="HTH_26"/>
    <property type="match status" value="1"/>
</dbReference>
<protein>
    <submittedName>
        <fullName evidence="2">Helix-turn-helix transcriptional regulator</fullName>
    </submittedName>
</protein>
<dbReference type="PROSITE" id="PS50943">
    <property type="entry name" value="HTH_CROC1"/>
    <property type="match status" value="1"/>
</dbReference>
<evidence type="ECO:0000313" key="2">
    <source>
        <dbReference type="EMBL" id="HJC47153.1"/>
    </source>
</evidence>
<dbReference type="EMBL" id="DWWL01000025">
    <property type="protein sequence ID" value="HJC47153.1"/>
    <property type="molecule type" value="Genomic_DNA"/>
</dbReference>
<gene>
    <name evidence="2" type="ORF">IAA04_03770</name>
</gene>
<proteinExistence type="predicted"/>
<dbReference type="Proteomes" id="UP000823883">
    <property type="component" value="Unassembled WGS sequence"/>
</dbReference>
<dbReference type="InterPro" id="IPR010982">
    <property type="entry name" value="Lambda_DNA-bd_dom_sf"/>
</dbReference>
<name>A0A9D2PCK3_9FIRM</name>
<dbReference type="CDD" id="cd00093">
    <property type="entry name" value="HTH_XRE"/>
    <property type="match status" value="1"/>
</dbReference>
<evidence type="ECO:0000259" key="1">
    <source>
        <dbReference type="PROSITE" id="PS50943"/>
    </source>
</evidence>
<evidence type="ECO:0000313" key="3">
    <source>
        <dbReference type="Proteomes" id="UP000823883"/>
    </source>
</evidence>
<reference evidence="2" key="2">
    <citation type="submission" date="2021-04" db="EMBL/GenBank/DDBJ databases">
        <authorList>
            <person name="Gilroy R."/>
        </authorList>
    </citation>
    <scope>NUCLEOTIDE SEQUENCE</scope>
    <source>
        <strain evidence="2">CHK183-5548</strain>
    </source>
</reference>
<accession>A0A9D2PCK3</accession>
<dbReference type="GO" id="GO:0003677">
    <property type="term" value="F:DNA binding"/>
    <property type="evidence" value="ECO:0007669"/>
    <property type="project" value="InterPro"/>
</dbReference>
<dbReference type="SMART" id="SM00530">
    <property type="entry name" value="HTH_XRE"/>
    <property type="match status" value="1"/>
</dbReference>
<comment type="caution">
    <text evidence="2">The sequence shown here is derived from an EMBL/GenBank/DDBJ whole genome shotgun (WGS) entry which is preliminary data.</text>
</comment>
<feature type="domain" description="HTH cro/C1-type" evidence="1">
    <location>
        <begin position="8"/>
        <end position="62"/>
    </location>
</feature>
<dbReference type="InterPro" id="IPR001387">
    <property type="entry name" value="Cro/C1-type_HTH"/>
</dbReference>
<dbReference type="AlphaFoldDB" id="A0A9D2PCK3"/>
<dbReference type="Gene3D" id="1.10.260.40">
    <property type="entry name" value="lambda repressor-like DNA-binding domains"/>
    <property type="match status" value="1"/>
</dbReference>
<sequence>MIDVLQKITLQRTARNWTEYQLAVRSGLPQSTISSWYRKNMLPSLSSLEKICTAFDMSMAQFFSEGSYRELDHKQSELLNSWELLTPKQKELFFELIHSVAYSE</sequence>
<dbReference type="SUPFAM" id="SSF47413">
    <property type="entry name" value="lambda repressor-like DNA-binding domains"/>
    <property type="match status" value="1"/>
</dbReference>